<comment type="caution">
    <text evidence="1">The sequence shown here is derived from an EMBL/GenBank/DDBJ whole genome shotgun (WGS) entry which is preliminary data.</text>
</comment>
<keyword evidence="2" id="KW-1185">Reference proteome</keyword>
<sequence>MRLLFPRSILFSSCTYVPRSPPMVILSPPFTANSFSVFKWSPAVLGLFTADAAASYLMFYQKQKLLSAASIVTPLTP</sequence>
<accession>A0AAV4RW05</accession>
<gene>
    <name evidence="1" type="ORF">CEXT_174901</name>
</gene>
<dbReference type="Proteomes" id="UP001054945">
    <property type="component" value="Unassembled WGS sequence"/>
</dbReference>
<dbReference type="AlphaFoldDB" id="A0AAV4RW05"/>
<proteinExistence type="predicted"/>
<evidence type="ECO:0000313" key="1">
    <source>
        <dbReference type="EMBL" id="GIY25304.1"/>
    </source>
</evidence>
<protein>
    <submittedName>
        <fullName evidence="1">Uncharacterized protein</fullName>
    </submittedName>
</protein>
<dbReference type="EMBL" id="BPLR01008514">
    <property type="protein sequence ID" value="GIY25304.1"/>
    <property type="molecule type" value="Genomic_DNA"/>
</dbReference>
<evidence type="ECO:0000313" key="2">
    <source>
        <dbReference type="Proteomes" id="UP001054945"/>
    </source>
</evidence>
<organism evidence="1 2">
    <name type="scientific">Caerostris extrusa</name>
    <name type="common">Bark spider</name>
    <name type="synonym">Caerostris bankana</name>
    <dbReference type="NCBI Taxonomy" id="172846"/>
    <lineage>
        <taxon>Eukaryota</taxon>
        <taxon>Metazoa</taxon>
        <taxon>Ecdysozoa</taxon>
        <taxon>Arthropoda</taxon>
        <taxon>Chelicerata</taxon>
        <taxon>Arachnida</taxon>
        <taxon>Araneae</taxon>
        <taxon>Araneomorphae</taxon>
        <taxon>Entelegynae</taxon>
        <taxon>Araneoidea</taxon>
        <taxon>Araneidae</taxon>
        <taxon>Caerostris</taxon>
    </lineage>
</organism>
<name>A0AAV4RW05_CAEEX</name>
<reference evidence="1 2" key="1">
    <citation type="submission" date="2021-06" db="EMBL/GenBank/DDBJ databases">
        <title>Caerostris extrusa draft genome.</title>
        <authorList>
            <person name="Kono N."/>
            <person name="Arakawa K."/>
        </authorList>
    </citation>
    <scope>NUCLEOTIDE SEQUENCE [LARGE SCALE GENOMIC DNA]</scope>
</reference>